<protein>
    <submittedName>
        <fullName evidence="1">Uncharacterized protein</fullName>
    </submittedName>
</protein>
<proteinExistence type="predicted"/>
<keyword evidence="2" id="KW-1185">Reference proteome</keyword>
<name>A0ABU7AR60_9TELE</name>
<evidence type="ECO:0000313" key="1">
    <source>
        <dbReference type="EMBL" id="MED6240226.1"/>
    </source>
</evidence>
<organism evidence="1 2">
    <name type="scientific">Ataeniobius toweri</name>
    <dbReference type="NCBI Taxonomy" id="208326"/>
    <lineage>
        <taxon>Eukaryota</taxon>
        <taxon>Metazoa</taxon>
        <taxon>Chordata</taxon>
        <taxon>Craniata</taxon>
        <taxon>Vertebrata</taxon>
        <taxon>Euteleostomi</taxon>
        <taxon>Actinopterygii</taxon>
        <taxon>Neopterygii</taxon>
        <taxon>Teleostei</taxon>
        <taxon>Neoteleostei</taxon>
        <taxon>Acanthomorphata</taxon>
        <taxon>Ovalentaria</taxon>
        <taxon>Atherinomorphae</taxon>
        <taxon>Cyprinodontiformes</taxon>
        <taxon>Goodeidae</taxon>
        <taxon>Ataeniobius</taxon>
    </lineage>
</organism>
<dbReference type="EMBL" id="JAHUTI010023352">
    <property type="protein sequence ID" value="MED6240226.1"/>
    <property type="molecule type" value="Genomic_DNA"/>
</dbReference>
<reference evidence="1 2" key="1">
    <citation type="submission" date="2021-07" db="EMBL/GenBank/DDBJ databases">
        <authorList>
            <person name="Palmer J.M."/>
        </authorList>
    </citation>
    <scope>NUCLEOTIDE SEQUENCE [LARGE SCALE GENOMIC DNA]</scope>
    <source>
        <strain evidence="1 2">AT_MEX2019</strain>
        <tissue evidence="1">Muscle</tissue>
    </source>
</reference>
<accession>A0ABU7AR60</accession>
<evidence type="ECO:0000313" key="2">
    <source>
        <dbReference type="Proteomes" id="UP001345963"/>
    </source>
</evidence>
<comment type="caution">
    <text evidence="1">The sequence shown here is derived from an EMBL/GenBank/DDBJ whole genome shotgun (WGS) entry which is preliminary data.</text>
</comment>
<gene>
    <name evidence="1" type="ORF">ATANTOWER_017822</name>
</gene>
<dbReference type="Proteomes" id="UP001345963">
    <property type="component" value="Unassembled WGS sequence"/>
</dbReference>
<sequence length="73" mass="7879">MVELVPISSGLWVPPAGECLRRQVLRIDSSAGRHKEDGLPTLRCLSVLPSVVRSLADLFQSSVCGADSFLDLN</sequence>